<feature type="transmembrane region" description="Helical" evidence="1">
    <location>
        <begin position="21"/>
        <end position="46"/>
    </location>
</feature>
<reference evidence="2 3" key="1">
    <citation type="submission" date="2016-10" db="EMBL/GenBank/DDBJ databases">
        <authorList>
            <person name="Varghese N."/>
            <person name="Submissions S."/>
        </authorList>
    </citation>
    <scope>NUCLEOTIDE SEQUENCE [LARGE SCALE GENOMIC DNA]</scope>
    <source>
        <strain evidence="2 3">DSM 20586</strain>
    </source>
</reference>
<feature type="transmembrane region" description="Helical" evidence="1">
    <location>
        <begin position="247"/>
        <end position="268"/>
    </location>
</feature>
<dbReference type="AlphaFoldDB" id="A0AB38A5M1"/>
<evidence type="ECO:0000313" key="2">
    <source>
        <dbReference type="EMBL" id="SEB53101.1"/>
    </source>
</evidence>
<comment type="caution">
    <text evidence="2">The sequence shown here is derived from an EMBL/GenBank/DDBJ whole genome shotgun (WGS) entry which is preliminary data.</text>
</comment>
<sequence>METQHQQVADRGVHSVTKCADFLALGVGSIGMLCIVLLPLLVISLFNHSYADDWHYGVWAHLALQQSGGNVGAALAEALRQVVVAWFDWQGTYSAIFLMAIQPGVFSESAYIVSAWLVLALLVGCTFYFVHAGMQLCLSDHSYAWLSVASAVLIIQILLQPSPVEGIFWYNSALYYTGYHALLLLLIGFVIRTMAVDKPWVLAVRVFVATLLALFVAGGNFVTLLVALEVGIIATLVAVVKRSSKVACIAIPTIALVLGALVSFSAPGNDVRQQTQFPDTKLGVVDTLVQSVVAGLRYLTEWSSGFVLLMLLFLLPLVVYVLHHSGAAKTWSFSYPGLVSIASVALFVSSFTPTFYSMGTAGPGRVQNCRFDLMVVLGVINLIWWTGWVVHRRLTEEAAVPGSAAAVRDVVAVHDLAVAVQDVDSRSGNVAFGHGDPQHASPSPHLPFSAQKASSICAAIGLIFAVSLGAIYLDDGYREKLSSLSALHSVVTGQAQAYDKQVSHRIYLIETSHEQELKVPFYQNVPHVLLMGDIRDTMDNYINYRLAQWYGKKSIIGYSPYPSQVKKASR</sequence>
<feature type="transmembrane region" description="Helical" evidence="1">
    <location>
        <begin position="142"/>
        <end position="161"/>
    </location>
</feature>
<feature type="transmembrane region" description="Helical" evidence="1">
    <location>
        <begin position="173"/>
        <end position="191"/>
    </location>
</feature>
<evidence type="ECO:0000256" key="1">
    <source>
        <dbReference type="SAM" id="Phobius"/>
    </source>
</evidence>
<gene>
    <name evidence="2" type="ORF">SAMN04489746_0519</name>
</gene>
<feature type="transmembrane region" description="Helical" evidence="1">
    <location>
        <begin position="371"/>
        <end position="390"/>
    </location>
</feature>
<feature type="transmembrane region" description="Helical" evidence="1">
    <location>
        <begin position="109"/>
        <end position="130"/>
    </location>
</feature>
<dbReference type="Proteomes" id="UP000183687">
    <property type="component" value="Unassembled WGS sequence"/>
</dbReference>
<dbReference type="RefSeq" id="WP_057002061.1">
    <property type="nucleotide sequence ID" value="NZ_FNSH01000001.1"/>
</dbReference>
<proteinExistence type="predicted"/>
<accession>A0AB38A5M1</accession>
<keyword evidence="1" id="KW-0472">Membrane</keyword>
<keyword evidence="1" id="KW-0812">Transmembrane</keyword>
<name>A0AB38A5M1_9ACTN</name>
<feature type="transmembrane region" description="Helical" evidence="1">
    <location>
        <begin position="335"/>
        <end position="359"/>
    </location>
</feature>
<dbReference type="EMBL" id="FNSH01000001">
    <property type="protein sequence ID" value="SEB53101.1"/>
    <property type="molecule type" value="Genomic_DNA"/>
</dbReference>
<organism evidence="2 3">
    <name type="scientific">Atopobium minutum</name>
    <dbReference type="NCBI Taxonomy" id="1381"/>
    <lineage>
        <taxon>Bacteria</taxon>
        <taxon>Bacillati</taxon>
        <taxon>Actinomycetota</taxon>
        <taxon>Coriobacteriia</taxon>
        <taxon>Coriobacteriales</taxon>
        <taxon>Atopobiaceae</taxon>
        <taxon>Atopobium</taxon>
    </lineage>
</organism>
<protein>
    <submittedName>
        <fullName evidence="2">Uncharacterized protein</fullName>
    </submittedName>
</protein>
<feature type="transmembrane region" description="Helical" evidence="1">
    <location>
        <begin position="223"/>
        <end position="240"/>
    </location>
</feature>
<feature type="transmembrane region" description="Helical" evidence="1">
    <location>
        <begin position="306"/>
        <end position="323"/>
    </location>
</feature>
<keyword evidence="1" id="KW-1133">Transmembrane helix</keyword>
<evidence type="ECO:0000313" key="3">
    <source>
        <dbReference type="Proteomes" id="UP000183687"/>
    </source>
</evidence>
<feature type="transmembrane region" description="Helical" evidence="1">
    <location>
        <begin position="200"/>
        <end position="217"/>
    </location>
</feature>